<keyword evidence="1" id="KW-1133">Transmembrane helix</keyword>
<organism evidence="2 3">
    <name type="scientific">Zophobihabitans entericus</name>
    <dbReference type="NCBI Taxonomy" id="1635327"/>
    <lineage>
        <taxon>Bacteria</taxon>
        <taxon>Pseudomonadati</taxon>
        <taxon>Pseudomonadota</taxon>
        <taxon>Gammaproteobacteria</taxon>
        <taxon>Orbales</taxon>
        <taxon>Orbaceae</taxon>
        <taxon>Zophobihabitans</taxon>
    </lineage>
</organism>
<reference evidence="2 3" key="1">
    <citation type="submission" date="2020-03" db="EMBL/GenBank/DDBJ databases">
        <title>Complete genome sequence of Orbus sp. IPMB12 (BCRC 80908).</title>
        <authorList>
            <person name="Lo W.-S."/>
            <person name="Chang T.-H."/>
            <person name="Kuo C.-H."/>
        </authorList>
    </citation>
    <scope>NUCLEOTIDE SEQUENCE [LARGE SCALE GENOMIC DNA]</scope>
    <source>
        <strain evidence="2 3">IPMB12</strain>
    </source>
</reference>
<evidence type="ECO:0000313" key="3">
    <source>
        <dbReference type="Proteomes" id="UP000501168"/>
    </source>
</evidence>
<dbReference type="Proteomes" id="UP000501168">
    <property type="component" value="Chromosome"/>
</dbReference>
<keyword evidence="3" id="KW-1185">Reference proteome</keyword>
<evidence type="ECO:0000313" key="2">
    <source>
        <dbReference type="EMBL" id="QIQ21949.1"/>
    </source>
</evidence>
<dbReference type="InParanoid" id="A0A6G9IDR0"/>
<dbReference type="EMBL" id="CP050253">
    <property type="protein sequence ID" value="QIQ21949.1"/>
    <property type="molecule type" value="Genomic_DNA"/>
</dbReference>
<dbReference type="AlphaFoldDB" id="A0A6G9IDR0"/>
<accession>A0A6G9IDR0</accession>
<proteinExistence type="predicted"/>
<gene>
    <name evidence="2" type="ORF">IPMB12_09810</name>
</gene>
<feature type="transmembrane region" description="Helical" evidence="1">
    <location>
        <begin position="66"/>
        <end position="87"/>
    </location>
</feature>
<evidence type="ECO:0000256" key="1">
    <source>
        <dbReference type="SAM" id="Phobius"/>
    </source>
</evidence>
<name>A0A6G9IDR0_9GAMM</name>
<keyword evidence="1" id="KW-0812">Transmembrane</keyword>
<dbReference type="RefSeq" id="WP_166917245.1">
    <property type="nucleotide sequence ID" value="NZ_CP050253.1"/>
</dbReference>
<keyword evidence="1" id="KW-0472">Membrane</keyword>
<protein>
    <submittedName>
        <fullName evidence="2">Uncharacterized protein</fullName>
    </submittedName>
</protein>
<sequence>MAKQIKAIKCPHCGSVEKTKLDKDLYHCENCQTDYFLDNDDVNININHKTDDSSKKEFSDYAKNPLYIVGSIVSVLVIASFIISSLFSSSKPPVRTVVVTQPPVTRPTVTPTPVPTPEPKPNKYRVNQYMYYPMVTKNNNILLLSLHYRTYDRSGDTLNGYYFEVKDLSIIDPAKQIVKEQQIKAAGTKQYTSTYEDWDYRQFADGNVYLTLGQNKVFKLDQETFEFTDVTNTIFGNHSEFSSGFATINLAPWGYEDSLYLMTNNGKEYYYYPLADQVYDAFGTEIRTKFSQLDKARNESDEIYTRTSYIFAKDSAKDVTRLIKVVYDTKNISDKDKFGFSFPGKDGAPYKINFQWQEGPVHETKDLTPDRSYFNPGVVYTDKDTLIIRTKLNAAPNAVYNLQSLDPNTGEVKWTFRGDEKLNFTLLATMDTHKLYQHNVLVPYEKGYFLLLGYDKYLFLNKNGEKIRESQ</sequence>
<dbReference type="KEGG" id="orb:IPMB12_09810"/>